<reference evidence="2" key="1">
    <citation type="submission" date="2022-09" db="EMBL/GenBank/DDBJ databases">
        <title>Complete Genomes of Fervidibacillus albus and Fervidibacillus halotolerans isolated from tidal flat sediments.</title>
        <authorList>
            <person name="Kwon K.K."/>
            <person name="Yang S.-H."/>
            <person name="Park M.J."/>
            <person name="Oh H.-M."/>
        </authorList>
    </citation>
    <scope>NUCLEOTIDE SEQUENCE</scope>
    <source>
        <strain evidence="2">MEBiC13591</strain>
    </source>
</reference>
<proteinExistence type="predicted"/>
<gene>
    <name evidence="2" type="ORF">OE104_10785</name>
</gene>
<keyword evidence="1" id="KW-1133">Transmembrane helix</keyword>
<evidence type="ECO:0000313" key="3">
    <source>
        <dbReference type="Proteomes" id="UP001164718"/>
    </source>
</evidence>
<dbReference type="RefSeq" id="WP_275416857.1">
    <property type="nucleotide sequence ID" value="NZ_CP106878.1"/>
</dbReference>
<dbReference type="Proteomes" id="UP001164718">
    <property type="component" value="Chromosome"/>
</dbReference>
<dbReference type="SUPFAM" id="SSF69318">
    <property type="entry name" value="Integrin alpha N-terminal domain"/>
    <property type="match status" value="1"/>
</dbReference>
<name>A0A9E8LT10_9BACI</name>
<organism evidence="2 3">
    <name type="scientific">Fervidibacillus albus</name>
    <dbReference type="NCBI Taxonomy" id="2980026"/>
    <lineage>
        <taxon>Bacteria</taxon>
        <taxon>Bacillati</taxon>
        <taxon>Bacillota</taxon>
        <taxon>Bacilli</taxon>
        <taxon>Bacillales</taxon>
        <taxon>Bacillaceae</taxon>
        <taxon>Fervidibacillus</taxon>
    </lineage>
</organism>
<dbReference type="EMBL" id="CP106878">
    <property type="protein sequence ID" value="WAA09072.1"/>
    <property type="molecule type" value="Genomic_DNA"/>
</dbReference>
<keyword evidence="1" id="KW-0472">Membrane</keyword>
<evidence type="ECO:0000313" key="2">
    <source>
        <dbReference type="EMBL" id="WAA09072.1"/>
    </source>
</evidence>
<accession>A0A9E8LT10</accession>
<dbReference type="InterPro" id="IPR028994">
    <property type="entry name" value="Integrin_alpha_N"/>
</dbReference>
<dbReference type="KEGG" id="faf:OE104_10785"/>
<dbReference type="AlphaFoldDB" id="A0A9E8LT10"/>
<evidence type="ECO:0000256" key="1">
    <source>
        <dbReference type="SAM" id="Phobius"/>
    </source>
</evidence>
<feature type="transmembrane region" description="Helical" evidence="1">
    <location>
        <begin position="84"/>
        <end position="102"/>
    </location>
</feature>
<keyword evidence="3" id="KW-1185">Reference proteome</keyword>
<sequence>MLMQSWQAPEIVSYASGDVTGDGICDGVSLFGVKTSNSPFTQHITLVVQDGKTGMITTVPLKSNSGYNPSLMLRDFTGNGIDDIMIGIATGGSGGIMIYYLYSFIGNRPQLLFDYEKFNRKFQYDVTYFDHYKVQLFSQRNKTTYLIDLSLRDSDYLAEIYDSKGKLKQPISGFVNPLSGLYPVDYNSDGVYELLAYQRIAGRFNADSLGFVLNTLSWNGNAFVLQNQNVAILGSKIEKNYKHGG</sequence>
<protein>
    <submittedName>
        <fullName evidence="2">VCBS repeat-containing protein</fullName>
    </submittedName>
</protein>
<keyword evidence="1" id="KW-0812">Transmembrane</keyword>